<evidence type="ECO:0000313" key="1">
    <source>
        <dbReference type="EMBL" id="SPZ99801.1"/>
    </source>
</evidence>
<reference evidence="1 2" key="1">
    <citation type="submission" date="2018-06" db="EMBL/GenBank/DDBJ databases">
        <authorList>
            <consortium name="Pathogen Informatics"/>
            <person name="Doyle S."/>
        </authorList>
    </citation>
    <scope>NUCLEOTIDE SEQUENCE [LARGE SCALE GENOMIC DNA]</scope>
    <source>
        <strain evidence="1 2">NCTC7878</strain>
    </source>
</reference>
<keyword evidence="1" id="KW-0378">Hydrolase</keyword>
<dbReference type="GO" id="GO:0016787">
    <property type="term" value="F:hydrolase activity"/>
    <property type="evidence" value="ECO:0007669"/>
    <property type="project" value="UniProtKB-KW"/>
</dbReference>
<dbReference type="Proteomes" id="UP000249913">
    <property type="component" value="Unassembled WGS sequence"/>
</dbReference>
<proteinExistence type="predicted"/>
<protein>
    <submittedName>
        <fullName evidence="1">Carboxy-terminal processing proteinase ctpA</fullName>
        <ecNumber evidence="1">3.4.21.-</ecNumber>
    </submittedName>
</protein>
<dbReference type="AlphaFoldDB" id="A0A2X2K6E9"/>
<accession>A0A2X2K6E9</accession>
<name>A0A2X2K6E9_STAAU</name>
<organism evidence="1 2">
    <name type="scientific">Staphylococcus aureus</name>
    <dbReference type="NCBI Taxonomy" id="1280"/>
    <lineage>
        <taxon>Bacteria</taxon>
        <taxon>Bacillati</taxon>
        <taxon>Bacillota</taxon>
        <taxon>Bacilli</taxon>
        <taxon>Bacillales</taxon>
        <taxon>Staphylococcaceae</taxon>
        <taxon>Staphylococcus</taxon>
    </lineage>
</organism>
<gene>
    <name evidence="1" type="primary">ctpA_1</name>
    <name evidence="1" type="ORF">NCTC7878_02950</name>
</gene>
<dbReference type="EC" id="3.4.21.-" evidence="1"/>
<sequence>MVNARCHYIHGKGIKPDVTIDTPKYQSLNVIPNTKTFKVGDDDKNIKTIKIGLSALGYKVDMNQRNLIKLRKSS</sequence>
<dbReference type="EMBL" id="UAUX01000011">
    <property type="protein sequence ID" value="SPZ99801.1"/>
    <property type="molecule type" value="Genomic_DNA"/>
</dbReference>
<evidence type="ECO:0000313" key="2">
    <source>
        <dbReference type="Proteomes" id="UP000249913"/>
    </source>
</evidence>